<name>A0ABZ1TV33_9ACTN</name>
<accession>A0ABZ1TV33</accession>
<dbReference type="RefSeq" id="WP_328953652.1">
    <property type="nucleotide sequence ID" value="NZ_CP108110.1"/>
</dbReference>
<dbReference type="Proteomes" id="UP001432222">
    <property type="component" value="Chromosome"/>
</dbReference>
<evidence type="ECO:0000313" key="2">
    <source>
        <dbReference type="EMBL" id="WUQ83655.1"/>
    </source>
</evidence>
<sequence length="72" mass="7785">MISAQDFTLLSHWTAADRIAADVEDPDGTAARRLAEVGHLVPGYVPGCWRLTPAGHAARAEYTRAHPVGPRH</sequence>
<evidence type="ECO:0000313" key="3">
    <source>
        <dbReference type="Proteomes" id="UP001432222"/>
    </source>
</evidence>
<gene>
    <name evidence="1" type="ORF">OHA16_06140</name>
    <name evidence="2" type="ORF">OHA16_12150</name>
</gene>
<dbReference type="EMBL" id="CP108110">
    <property type="protein sequence ID" value="WUQ83655.1"/>
    <property type="molecule type" value="Genomic_DNA"/>
</dbReference>
<protein>
    <submittedName>
        <fullName evidence="1">Uncharacterized protein</fullName>
    </submittedName>
</protein>
<organism evidence="1 3">
    <name type="scientific">Kitasatospora purpeofusca</name>
    <dbReference type="NCBI Taxonomy" id="67352"/>
    <lineage>
        <taxon>Bacteria</taxon>
        <taxon>Bacillati</taxon>
        <taxon>Actinomycetota</taxon>
        <taxon>Actinomycetes</taxon>
        <taxon>Kitasatosporales</taxon>
        <taxon>Streptomycetaceae</taxon>
        <taxon>Kitasatospora</taxon>
    </lineage>
</organism>
<dbReference type="EMBL" id="CP108110">
    <property type="protein sequence ID" value="WUQ82598.1"/>
    <property type="molecule type" value="Genomic_DNA"/>
</dbReference>
<proteinExistence type="predicted"/>
<evidence type="ECO:0000313" key="1">
    <source>
        <dbReference type="EMBL" id="WUQ82598.1"/>
    </source>
</evidence>
<keyword evidence="3" id="KW-1185">Reference proteome</keyword>
<reference evidence="1" key="1">
    <citation type="submission" date="2022-10" db="EMBL/GenBank/DDBJ databases">
        <title>The complete genomes of actinobacterial strains from the NBC collection.</title>
        <authorList>
            <person name="Joergensen T.S."/>
            <person name="Alvarez Arevalo M."/>
            <person name="Sterndorff E.B."/>
            <person name="Faurdal D."/>
            <person name="Vuksanovic O."/>
            <person name="Mourched A.-S."/>
            <person name="Charusanti P."/>
            <person name="Shaw S."/>
            <person name="Blin K."/>
            <person name="Weber T."/>
        </authorList>
    </citation>
    <scope>NUCLEOTIDE SEQUENCE</scope>
    <source>
        <strain evidence="1">NBC_00222</strain>
    </source>
</reference>